<reference evidence="3 4" key="1">
    <citation type="submission" date="2016-10" db="EMBL/GenBank/DDBJ databases">
        <authorList>
            <person name="de Groot N.N."/>
        </authorList>
    </citation>
    <scope>NUCLEOTIDE SEQUENCE [LARGE SCALE GENOMIC DNA]</scope>
    <source>
        <strain evidence="3 4">DSM 3217</strain>
    </source>
</reference>
<accession>A0A1G6CIU2</accession>
<dbReference type="InterPro" id="IPR025584">
    <property type="entry name" value="Cthe_2159"/>
</dbReference>
<feature type="signal peptide" evidence="2">
    <location>
        <begin position="1"/>
        <end position="28"/>
    </location>
</feature>
<evidence type="ECO:0000256" key="2">
    <source>
        <dbReference type="SAM" id="SignalP"/>
    </source>
</evidence>
<feature type="compositionally biased region" description="Low complexity" evidence="1">
    <location>
        <begin position="129"/>
        <end position="142"/>
    </location>
</feature>
<keyword evidence="4" id="KW-1185">Reference proteome</keyword>
<protein>
    <recommendedName>
        <fullName evidence="5">Carbohydrate-binding domain-containing protein</fullName>
    </recommendedName>
</protein>
<feature type="compositionally biased region" description="Polar residues" evidence="1">
    <location>
        <begin position="745"/>
        <end position="763"/>
    </location>
</feature>
<feature type="region of interest" description="Disordered" evidence="1">
    <location>
        <begin position="129"/>
        <end position="164"/>
    </location>
</feature>
<organism evidence="3 4">
    <name type="scientific">Eubacterium oxidoreducens</name>
    <dbReference type="NCBI Taxonomy" id="1732"/>
    <lineage>
        <taxon>Bacteria</taxon>
        <taxon>Bacillati</taxon>
        <taxon>Bacillota</taxon>
        <taxon>Clostridia</taxon>
        <taxon>Eubacteriales</taxon>
        <taxon>Eubacteriaceae</taxon>
        <taxon>Eubacterium</taxon>
    </lineage>
</organism>
<dbReference type="Proteomes" id="UP000199228">
    <property type="component" value="Unassembled WGS sequence"/>
</dbReference>
<evidence type="ECO:0008006" key="5">
    <source>
        <dbReference type="Google" id="ProtNLM"/>
    </source>
</evidence>
<name>A0A1G6CIU2_EUBOX</name>
<evidence type="ECO:0000313" key="4">
    <source>
        <dbReference type="Proteomes" id="UP000199228"/>
    </source>
</evidence>
<dbReference type="STRING" id="1732.SAMN02910417_02431"/>
<gene>
    <name evidence="3" type="ORF">SAMN02910417_02431</name>
</gene>
<feature type="compositionally biased region" description="Gly residues" evidence="1">
    <location>
        <begin position="771"/>
        <end position="780"/>
    </location>
</feature>
<feature type="compositionally biased region" description="Acidic residues" evidence="1">
    <location>
        <begin position="143"/>
        <end position="160"/>
    </location>
</feature>
<dbReference type="RefSeq" id="WP_090174627.1">
    <property type="nucleotide sequence ID" value="NZ_FMXR01000020.1"/>
</dbReference>
<sequence>MKNVRKLFALALAVVVVAGFTPMMNTQAATGKVNTTKYTISKKAGTYKDKVTIKIKAKKGYKIYYTTGSKKLTTKKVIKSGKTKKLTFTKTTKLKIYAVKSSKKVTNRKLKTTKVKKATKTYKYTIKKSSSTTDSSSSTSDDTTTDDTTTDDTETDDITTDDTTGTTENYLTVGTITESVDLESVADTTDDNMTIATSDEIRTITITAAGTYELTGGSLSNPLTGIEITSDVEVTLVLNDLYIDNSSFEGNNPVIQTSANTTIVLRGDSIIKGYGTYTNTSEPASGVIYQSAKKYSLILGADIEDKDASLSVIDAIDVTTDFGDYDPTDGITTKGGLTINSGAISITSNGDCLKGTNSGITVAGGELTLTSNLGGALKSKSSNITITDGTITTNGTYDDGINAKSGTATISGGTVTISNCYGDGIQAENVDISGGTINIETLYQYAATNFYASNSISSTANALSESGDTKTETINYDTGSHKGIKAGTKAKTYSYTSVEDGSDYTAGTQYTKEASGSLTISGGTITIDTTQTGVKANSLSTSGYSATGTGVYIIGSPECAIQANNSGSISGGTLTLAAADEGITAANDLSISGDTMVKVTTAYEGIEAKAITIGNGSDSPQVRVYSNDDGINASSKTLVYTYEDETEETYVKKSTSQDGNSLTINSGYVNVTIGADQTHSVTVPNGSSTKTITYSSDGDGLDCNGSLYIYGGTTIVYGVGASTSNSPIDKDDDFVLESGATVLTLGSSSMQGDGTPTTVNQAYISSSSQTGGPGSSGHGGQSSSSVSISSGAAVAILSGSTTLIAVKAPMSASSVFYSSPSLTNGSSYTLSTGGTLSSQYTDYTYDYYNGYTGGTSSTSLTAKQ</sequence>
<feature type="chain" id="PRO_5011735122" description="Carbohydrate-binding domain-containing protein" evidence="2">
    <location>
        <begin position="29"/>
        <end position="864"/>
    </location>
</feature>
<dbReference type="Pfam" id="PF14262">
    <property type="entry name" value="Cthe_2159"/>
    <property type="match status" value="1"/>
</dbReference>
<dbReference type="AlphaFoldDB" id="A0A1G6CIU2"/>
<evidence type="ECO:0000256" key="1">
    <source>
        <dbReference type="SAM" id="MobiDB-lite"/>
    </source>
</evidence>
<dbReference type="EMBL" id="FMXR01000020">
    <property type="protein sequence ID" value="SDB32766.1"/>
    <property type="molecule type" value="Genomic_DNA"/>
</dbReference>
<proteinExistence type="predicted"/>
<feature type="region of interest" description="Disordered" evidence="1">
    <location>
        <begin position="745"/>
        <end position="784"/>
    </location>
</feature>
<evidence type="ECO:0000313" key="3">
    <source>
        <dbReference type="EMBL" id="SDB32766.1"/>
    </source>
</evidence>
<dbReference type="OrthoDB" id="9812829at2"/>
<keyword evidence="2" id="KW-0732">Signal</keyword>